<reference evidence="3" key="1">
    <citation type="journal article" date="2020" name="Nat. Commun.">
        <title>Genome sequence of the cluster root forming white lupin.</title>
        <authorList>
            <person name="Hufnagel B."/>
            <person name="Marques A."/>
            <person name="Soriano A."/>
            <person name="Marques L."/>
            <person name="Divol F."/>
            <person name="Doumas P."/>
            <person name="Sallet E."/>
            <person name="Mancinotti D."/>
            <person name="Carrere S."/>
            <person name="Marande W."/>
            <person name="Arribat S."/>
            <person name="Keller J."/>
            <person name="Huneau C."/>
            <person name="Blein T."/>
            <person name="Aime D."/>
            <person name="Laguerre M."/>
            <person name="Taylor J."/>
            <person name="Schubert V."/>
            <person name="Nelson M."/>
            <person name="Geu-Flores F."/>
            <person name="Crespi M."/>
            <person name="Gallardo-Guerrero K."/>
            <person name="Delaux P.-M."/>
            <person name="Salse J."/>
            <person name="Berges H."/>
            <person name="Guyot R."/>
            <person name="Gouzy J."/>
            <person name="Peret B."/>
        </authorList>
    </citation>
    <scope>NUCLEOTIDE SEQUENCE [LARGE SCALE GENOMIC DNA]</scope>
    <source>
        <strain evidence="3">cv. Amiga</strain>
    </source>
</reference>
<feature type="compositionally biased region" description="Acidic residues" evidence="1">
    <location>
        <begin position="13"/>
        <end position="40"/>
    </location>
</feature>
<organism evidence="2 3">
    <name type="scientific">Lupinus albus</name>
    <name type="common">White lupine</name>
    <name type="synonym">Lupinus termis</name>
    <dbReference type="NCBI Taxonomy" id="3870"/>
    <lineage>
        <taxon>Eukaryota</taxon>
        <taxon>Viridiplantae</taxon>
        <taxon>Streptophyta</taxon>
        <taxon>Embryophyta</taxon>
        <taxon>Tracheophyta</taxon>
        <taxon>Spermatophyta</taxon>
        <taxon>Magnoliopsida</taxon>
        <taxon>eudicotyledons</taxon>
        <taxon>Gunneridae</taxon>
        <taxon>Pentapetalae</taxon>
        <taxon>rosids</taxon>
        <taxon>fabids</taxon>
        <taxon>Fabales</taxon>
        <taxon>Fabaceae</taxon>
        <taxon>Papilionoideae</taxon>
        <taxon>50 kb inversion clade</taxon>
        <taxon>genistoids sensu lato</taxon>
        <taxon>core genistoids</taxon>
        <taxon>Genisteae</taxon>
        <taxon>Lupinus</taxon>
    </lineage>
</organism>
<feature type="compositionally biased region" description="Basic and acidic residues" evidence="1">
    <location>
        <begin position="41"/>
        <end position="59"/>
    </location>
</feature>
<protein>
    <submittedName>
        <fullName evidence="2">Uncharacterized protein</fullName>
    </submittedName>
</protein>
<evidence type="ECO:0000256" key="1">
    <source>
        <dbReference type="SAM" id="MobiDB-lite"/>
    </source>
</evidence>
<feature type="region of interest" description="Disordered" evidence="1">
    <location>
        <begin position="1"/>
        <end position="75"/>
    </location>
</feature>
<sequence>MLLDDFLNNNVEHEDEQEGEDEHEGEDVQEGEEGEENDDVCEVREDINHQNEQDDETRATSKRKRGKTKCLEVHA</sequence>
<comment type="caution">
    <text evidence="2">The sequence shown here is derived from an EMBL/GenBank/DDBJ whole genome shotgun (WGS) entry which is preliminary data.</text>
</comment>
<keyword evidence="3" id="KW-1185">Reference proteome</keyword>
<accession>A0A6A4PHL2</accession>
<proteinExistence type="predicted"/>
<name>A0A6A4PHL2_LUPAL</name>
<dbReference type="Proteomes" id="UP000447434">
    <property type="component" value="Chromosome 13"/>
</dbReference>
<gene>
    <name evidence="2" type="ORF">Lalb_Chr13g0293441</name>
</gene>
<evidence type="ECO:0000313" key="2">
    <source>
        <dbReference type="EMBL" id="KAE9601031.1"/>
    </source>
</evidence>
<dbReference type="AlphaFoldDB" id="A0A6A4PHL2"/>
<evidence type="ECO:0000313" key="3">
    <source>
        <dbReference type="Proteomes" id="UP000447434"/>
    </source>
</evidence>
<dbReference type="EMBL" id="WOCE01000013">
    <property type="protein sequence ID" value="KAE9601031.1"/>
    <property type="molecule type" value="Genomic_DNA"/>
</dbReference>